<feature type="compositionally biased region" description="Low complexity" evidence="1">
    <location>
        <begin position="710"/>
        <end position="736"/>
    </location>
</feature>
<evidence type="ECO:0000313" key="4">
    <source>
        <dbReference type="Proteomes" id="UP001500220"/>
    </source>
</evidence>
<dbReference type="PROSITE" id="PS50802">
    <property type="entry name" value="OTU"/>
    <property type="match status" value="1"/>
</dbReference>
<feature type="compositionally biased region" description="Pro residues" evidence="1">
    <location>
        <begin position="2604"/>
        <end position="2616"/>
    </location>
</feature>
<feature type="compositionally biased region" description="Low complexity" evidence="1">
    <location>
        <begin position="456"/>
        <end position="486"/>
    </location>
</feature>
<comment type="caution">
    <text evidence="3">The sequence shown here is derived from an EMBL/GenBank/DDBJ whole genome shotgun (WGS) entry which is preliminary data.</text>
</comment>
<feature type="region of interest" description="Disordered" evidence="1">
    <location>
        <begin position="3287"/>
        <end position="3331"/>
    </location>
</feature>
<feature type="region of interest" description="Disordered" evidence="1">
    <location>
        <begin position="367"/>
        <end position="771"/>
    </location>
</feature>
<dbReference type="CDD" id="cd22744">
    <property type="entry name" value="OTU"/>
    <property type="match status" value="1"/>
</dbReference>
<name>A0ABN1C638_9PSEU</name>
<dbReference type="RefSeq" id="WP_346072480.1">
    <property type="nucleotide sequence ID" value="NZ_BAAAHC010000005.1"/>
</dbReference>
<feature type="compositionally biased region" description="Low complexity" evidence="1">
    <location>
        <begin position="391"/>
        <end position="400"/>
    </location>
</feature>
<feature type="region of interest" description="Disordered" evidence="1">
    <location>
        <begin position="323"/>
        <end position="354"/>
    </location>
</feature>
<dbReference type="Gene3D" id="3.90.176.10">
    <property type="entry name" value="Toxin ADP-ribosyltransferase, Chain A, domain 1"/>
    <property type="match status" value="2"/>
</dbReference>
<feature type="region of interest" description="Disordered" evidence="1">
    <location>
        <begin position="1672"/>
        <end position="1693"/>
    </location>
</feature>
<reference evidence="3 4" key="1">
    <citation type="journal article" date="2019" name="Int. J. Syst. Evol. Microbiol.">
        <title>The Global Catalogue of Microorganisms (GCM) 10K type strain sequencing project: providing services to taxonomists for standard genome sequencing and annotation.</title>
        <authorList>
            <consortium name="The Broad Institute Genomics Platform"/>
            <consortium name="The Broad Institute Genome Sequencing Center for Infectious Disease"/>
            <person name="Wu L."/>
            <person name="Ma J."/>
        </authorList>
    </citation>
    <scope>NUCLEOTIDE SEQUENCE [LARGE SCALE GENOMIC DNA]</scope>
    <source>
        <strain evidence="3 4">JCM 10664</strain>
    </source>
</reference>
<feature type="region of interest" description="Disordered" evidence="1">
    <location>
        <begin position="1032"/>
        <end position="1051"/>
    </location>
</feature>
<evidence type="ECO:0000256" key="1">
    <source>
        <dbReference type="SAM" id="MobiDB-lite"/>
    </source>
</evidence>
<keyword evidence="4" id="KW-1185">Reference proteome</keyword>
<protein>
    <recommendedName>
        <fullName evidence="2">OTU domain-containing protein</fullName>
    </recommendedName>
</protein>
<feature type="compositionally biased region" description="Low complexity" evidence="1">
    <location>
        <begin position="1619"/>
        <end position="1628"/>
    </location>
</feature>
<feature type="region of interest" description="Disordered" evidence="1">
    <location>
        <begin position="1730"/>
        <end position="1755"/>
    </location>
</feature>
<gene>
    <name evidence="3" type="ORF">GCM10009545_13210</name>
</gene>
<dbReference type="PANTHER" id="PTHR48125:SF12">
    <property type="entry name" value="AT HOOK TRANSCRIPTION FACTOR FAMILY-RELATED"/>
    <property type="match status" value="1"/>
</dbReference>
<dbReference type="Proteomes" id="UP001500220">
    <property type="component" value="Unassembled WGS sequence"/>
</dbReference>
<dbReference type="Pfam" id="PF25547">
    <property type="entry name" value="WXG100_2"/>
    <property type="match status" value="1"/>
</dbReference>
<dbReference type="PROSITE" id="PS51996">
    <property type="entry name" value="TR_MART"/>
    <property type="match status" value="1"/>
</dbReference>
<dbReference type="InterPro" id="IPR057746">
    <property type="entry name" value="CpnT-like_N"/>
</dbReference>
<feature type="region of interest" description="Disordered" evidence="1">
    <location>
        <begin position="1606"/>
        <end position="1628"/>
    </location>
</feature>
<feature type="domain" description="OTU" evidence="2">
    <location>
        <begin position="770"/>
        <end position="913"/>
    </location>
</feature>
<sequence length="3331" mass="357056">MPHEVPEGLQKALQLVGGDKWPEGDEAGLRRIGDAWQQLLTALDALDAAVQRSASGIGEHMRGDFSDAYQEWVNSTIRPAIDQLRSNAATLSAMASNTAADIQYTRISIISQLVMVAATLALQWLPGIGQALTASAVATARAVITALIKQVLTSIAKWTLINLAIGAGLDVAIQGGQMLAGTRTEWNAEMTKGAVIGSAVGGAMGGAVSGAFGGVMRNALGGNLGENAARLAGAVDKNTFTRVLGADLPHAGAVGLSIWGAASATEQLLGEGHHPHSVAADIIGALDNTMRTGKSRGHAGGSRMGNYGDASVVPEITMPTFDADIPTTSKDIGDTTSHRATASEAVSGADHVPTTVDLADSGYTADAVRAAPPHPTNTADADRAQRGQSISTPSPTQSTPARSVTSQPAGDTGGQQRPTTSHPASDTAVHPRTTSQPASGTGAPQTTIAHSPAVDTAGPAPGATITAPAASTTSSPATASADGPGARPAPESVGTHHTPVASRPDTAISAASPSDPGVHAPPSEHAPAAVHRDPSAPVADAPPAGSGEAAADEHPRPQLGARDSLSTDAAPMADHRGVADAPPATTKPLNTASPDQIDSADPAAPSAVRGHAETTHAAPIDTSRAPGGADMPERHGASQVAATPTAVHPGATSTADTRSHTSLPAAQPMRPSSSQADLGSVAAPKSAGRPDVAASPATASAPPMRTESGATPAQSTTSHPSTTAAPAGTDPATARPHSTGSAPARDTAGMRTPQQRGTADQAAATARGRLRDRYITPDGDCLYNAVRISLAEQVPDFPHSFTNASELRAHTASWLAGPEGRAYWDRLTKRFGELSFDHAQRLISTPHAWDSRHVGLPHDSAIPNLIPDIVAHSLGLRLNVFEGDQTRVTGVAEGTDLFVRYNGVNHYTAQVPIRPADHPDARPLVTQPPVDVLVRSNLVQAEKVDGAPIRTVIHQALDAAGVPQQQPTSQPNVLHRKLPAEKLDLRGSVDKLFSDAELVKNFASLTGLGLTKVIGIGKHAVVITVHGNVTDSRGTGTSAGPDGDTVQNASGKRAKHVDELTARSHNAVPATGTVVTPLSENSGLRTTEIAPAVGRIAGPQRVWKSSETVKLEHSSEVKPTADWQSGEHRLRFVVEMRVGDRLVSPRRVPEGTDLQILRALRETDPARLAEVEADLRHHPTHWQRYQALRGPGSPDWPKLSETTAWQAMSARDSGTTSATLKYPADIATTVGEPAPHLSGTLSVPPEHSAFLRGDPELLRTAYELLSRDKKFHAELALSGSQAAADLRSFLGHENLSRNSRPLLNGDWLTTTLVTRSGESGTLELRAVPKRVIQFHEGPGSLATEFRTRTEHDNASGHKQELEVGVDAGIRFVERGAGGSDAFGERNELFPNIGVKRTASAAVTQQRITHLESGRRTEISGQLTGFRADLEYELRFRPDRRGAIPETADHRTEHGATVWLEKAAAAQHGWPVVTHGAPPPPQPLRPSVGVEGIDPLNTFGAEIRYADADLLRDLVRDMLPRDVIRKGRNQFADIDITPRLPRYVLQNEQRLAEIFSHGMPRLATALPGDGISVLLQADAPHRFTQRPDHYRLVLRAEPTGAPVEIAPRPGGQGASTHQITSSLGTGATSSAKLETSKGYTGRVGVQAWEGLGAADTVRAVGIEVQSNYARTKSNTEESKLGHETTHSYTNGPQRHTYRQPVRYHLELFDPAGNPVRREHLDSTAVAVLADSGDGAGQHLGDDGGAGRPHSADQAAERFTHARTSQPTLPAGHQQAYLPEHFVVHRLKPIPDAVRTATTMLANSRNLTTWGDETSRVLHRRPVPESGGHRLGKHQQLLTHHLHNWLSGTNRAANLNTLAHSTLRTFVDYGRSSLFTLFRDHDAKLELRSTLSNPREIRRVTLLKLPLQTKGTVSTSHEAKTTDANENAFDGRPLVPTPGGPLLMPEAGGTIGFKKSDATTTAHEHSTSTTATYLGPAVLVRYDQTTVLSVQDTGHRSLGLIHSHDGGTWQHQQIHQKDAVEVWVPASEAEKILTPAEPSGEQAPDHGGVDTPDLVELPPGSKQLSPDSVRRIAETVDRALRELPQHRITTGAKERIAAVLRDWLDNRSAPRTPDPNEHPLPRMVSHAKHWVGRALPPVGELVKQVTIAPLQNRFLRGSLPRAATNTAWSAADHVGPVALGTSLARLLDTGVTFRDSTVTPVGEIITDVTMRAKSGPGKFDGYDDSWSVRQENTSSTTTGRTTAAESKLIGRAGVHALVPWGKLMPRFGLGGEYTDITGETLGVSDKHESKDMFEAPGRTMKFRHDLELELVMTQFARPSKLWGIALAETALSEHRVQLPPIRDAVLSTVPEAWLPKATDTSREIGGPDTTRTLPEGATVLRVRDDAINDAVREILGENSASIAAGRPQRAVAPVQTMDVSAHLRQALSGEGYVLRGHGVPPVRLTAELRNPRIVEVIDAMHSAEHTSERTVSGKTSREHKLGVKLTVGLTRNSEGGSYIPGHQFRGIVTTSVPLIEHAWKKEQELETAGVAAKTEFFSDGRQYVVQGDLLWRAVQDGKDPVEVPRADGVTVLADAKQLAELGLEPPSRTADSDTPSLSAPADTPTSPVPDKTPPPPATERPGSSGLADFLSPRPEPAGSAAPRQLVSAESWESLRANAFVRTVDTESTDVRRDSVVTREPGGPLRFHPSKVTGLIRYDLRRMEVEPGHMVQEYTIKVHLRPDPGITPQQLAEAKNRARSAVESVYNVPGHRLPSGDQFHVRLEFVDDPAHAHTEITLADSGGSDQRRWNASDPGGIYAHEIGHYLGLPDQAPAPLMALDRSRPDAGVMGQDAWHTPQLHRHHLELIENTARSQVMVPDTSYDQLHHGTPQQPPSGANHAPDGAYRRFPSEPELLATDDLLRKAEQMPEFAVHRQDAARQLTAPRQPFEINGVDPLELAAIHAYTRTWSPSIDRVLLSGFRDGTDFEHTLTRLVLSGITKFPVRYSGMVRRDVSSGWLTDAAQSWQVGDIVEDRSISRATTRTESALSGQRPLVMHILVSDVAYIAPVSSKPGEQEVVLPHGGRFRVTRIERDGQRTEAWLEQIDPTPTYLTHHRADPLLPGDAPGTMPDRDALNRALSNFDTTRLQVAMQRRTLGYEGEEALHQLAALRWYLTHENGFVIDLALQSRLPGRLREAAEAANAALPRLPRHEGGFETRTWLRTEQLDRLAPGEPMRFETFLTNQLTADGKGNVRLVVDTEHARNTESLVPADVRNTTRRPVPTAIVAPNTPFTVTKIERFGDETVVHLRDHTDDGERTRMAPPRPERAGADRARGTRRIGTRGGGEGHAGRAVDR</sequence>
<feature type="region of interest" description="Disordered" evidence="1">
    <location>
        <begin position="2858"/>
        <end position="2884"/>
    </location>
</feature>
<dbReference type="EMBL" id="BAAAHC010000005">
    <property type="protein sequence ID" value="GAA0512547.1"/>
    <property type="molecule type" value="Genomic_DNA"/>
</dbReference>
<feature type="compositionally biased region" description="Basic and acidic residues" evidence="1">
    <location>
        <begin position="3287"/>
        <end position="3310"/>
    </location>
</feature>
<feature type="compositionally biased region" description="Polar residues" evidence="1">
    <location>
        <begin position="587"/>
        <end position="596"/>
    </location>
</feature>
<feature type="compositionally biased region" description="Polar residues" evidence="1">
    <location>
        <begin position="651"/>
        <end position="677"/>
    </location>
</feature>
<feature type="compositionally biased region" description="Gly residues" evidence="1">
    <location>
        <begin position="1732"/>
        <end position="1745"/>
    </location>
</feature>
<feature type="compositionally biased region" description="Low complexity" evidence="1">
    <location>
        <begin position="693"/>
        <end position="703"/>
    </location>
</feature>
<evidence type="ECO:0000259" key="2">
    <source>
        <dbReference type="PROSITE" id="PS50802"/>
    </source>
</evidence>
<proteinExistence type="predicted"/>
<dbReference type="SUPFAM" id="SSF56399">
    <property type="entry name" value="ADP-ribosylation"/>
    <property type="match status" value="1"/>
</dbReference>
<feature type="compositionally biased region" description="Polar residues" evidence="1">
    <location>
        <begin position="432"/>
        <end position="449"/>
    </location>
</feature>
<organism evidence="3 4">
    <name type="scientific">Saccharopolyspora thermophila</name>
    <dbReference type="NCBI Taxonomy" id="89367"/>
    <lineage>
        <taxon>Bacteria</taxon>
        <taxon>Bacillati</taxon>
        <taxon>Actinomycetota</taxon>
        <taxon>Actinomycetes</taxon>
        <taxon>Pseudonocardiales</taxon>
        <taxon>Pseudonocardiaceae</taxon>
        <taxon>Saccharopolyspora</taxon>
    </lineage>
</organism>
<feature type="compositionally biased region" description="Basic and acidic residues" evidence="1">
    <location>
        <begin position="1672"/>
        <end position="1684"/>
    </location>
</feature>
<evidence type="ECO:0000313" key="3">
    <source>
        <dbReference type="EMBL" id="GAA0512547.1"/>
    </source>
</evidence>
<feature type="compositionally biased region" description="Low complexity" evidence="1">
    <location>
        <begin position="535"/>
        <end position="547"/>
    </location>
</feature>
<accession>A0ABN1C638</accession>
<feature type="compositionally biased region" description="Polar residues" evidence="1">
    <location>
        <begin position="401"/>
        <end position="424"/>
    </location>
</feature>
<dbReference type="InterPro" id="IPR003323">
    <property type="entry name" value="OTU_dom"/>
</dbReference>
<feature type="region of interest" description="Disordered" evidence="1">
    <location>
        <begin position="2578"/>
        <end position="2642"/>
    </location>
</feature>
<dbReference type="PANTHER" id="PTHR48125">
    <property type="entry name" value="LP07818P1"/>
    <property type="match status" value="1"/>
</dbReference>